<evidence type="ECO:0000256" key="1">
    <source>
        <dbReference type="SAM" id="MobiDB-lite"/>
    </source>
</evidence>
<organism evidence="2 3">
    <name type="scientific">Flavobacterium pisciphilum</name>
    <dbReference type="NCBI Taxonomy" id="2893755"/>
    <lineage>
        <taxon>Bacteria</taxon>
        <taxon>Pseudomonadati</taxon>
        <taxon>Bacteroidota</taxon>
        <taxon>Flavobacteriia</taxon>
        <taxon>Flavobacteriales</taxon>
        <taxon>Flavobacteriaceae</taxon>
        <taxon>Flavobacterium</taxon>
    </lineage>
</organism>
<dbReference type="RefSeq" id="WP_229987422.1">
    <property type="nucleotide sequence ID" value="NZ_JAJJMO010000001.1"/>
</dbReference>
<dbReference type="EMBL" id="JAJJMO010000001">
    <property type="protein sequence ID" value="MCC9070753.1"/>
    <property type="molecule type" value="Genomic_DNA"/>
</dbReference>
<sequence>MISSISAQTPVAGQAPQSTATAQPPVKKVVTHYGPIVTNSSVNLTVNIGDVGFTGSLPFDEAFTINIPVNESVLNVDIWYRSKPKPININPPTDTDGENGWHKLSGYPLGNSVNYQFAVPALRPNKYYQFYFKYKRKPDALDKAFLTTFTKETIIPELNNKAIATIHRRLNFEFTNGEVSTMIEAIKTKIRKYVADKDKGLTVDFSMINDRQYQNLFNSLKNISNAFETSEVYKRTINSNTASFTTTHQNFRAYRNTYNASGQTEEIHSNVEHMDNILLALQAFLSPPFNATTPGPVLNYTDNCQFILQQLEMIKIDGDPAYMSLKDTVIGFVKSNMTKIAFYYQSLNDASDITNAQSNSFVEIVVSNLSNNIVIDGTTISGDFDTSASYYISGDLGVAAIPQFSKIVPYFGTNIYFRPVNKNITLAGSEDDFFWDGFGRRFSLMFGISISSIAKTNYRTDLFGGNFNLVTGAGFRITDYFRLNAGALWYQKLNENPLNSNSNIQPAFFVSFSIDLDVKTALDNLFPTRKAP</sequence>
<protein>
    <submittedName>
        <fullName evidence="2">Uncharacterized protein</fullName>
    </submittedName>
</protein>
<feature type="region of interest" description="Disordered" evidence="1">
    <location>
        <begin position="1"/>
        <end position="24"/>
    </location>
</feature>
<feature type="compositionally biased region" description="Polar residues" evidence="1">
    <location>
        <begin position="1"/>
        <end position="22"/>
    </location>
</feature>
<proteinExistence type="predicted"/>
<evidence type="ECO:0000313" key="2">
    <source>
        <dbReference type="EMBL" id="MCC9070753.1"/>
    </source>
</evidence>
<comment type="caution">
    <text evidence="2">The sequence shown here is derived from an EMBL/GenBank/DDBJ whole genome shotgun (WGS) entry which is preliminary data.</text>
</comment>
<dbReference type="Proteomes" id="UP001430919">
    <property type="component" value="Unassembled WGS sequence"/>
</dbReference>
<reference evidence="2" key="1">
    <citation type="submission" date="2021-11" db="EMBL/GenBank/DDBJ databases">
        <title>Description of novel Flavobacterium species.</title>
        <authorList>
            <person name="Saticioglu I.B."/>
            <person name="Ay H."/>
            <person name="Altun S."/>
            <person name="Duman M."/>
        </authorList>
    </citation>
    <scope>NUCLEOTIDE SEQUENCE</scope>
    <source>
        <strain evidence="2">F-65</strain>
    </source>
</reference>
<keyword evidence="3" id="KW-1185">Reference proteome</keyword>
<name>A0ABS8MQ32_9FLAO</name>
<gene>
    <name evidence="2" type="ORF">LNQ49_03945</name>
</gene>
<accession>A0ABS8MQ32</accession>
<evidence type="ECO:0000313" key="3">
    <source>
        <dbReference type="Proteomes" id="UP001430919"/>
    </source>
</evidence>